<accession>D2VCL0</accession>
<dbReference type="OrthoDB" id="194468at2759"/>
<feature type="compositionally biased region" description="Basic and acidic residues" evidence="3">
    <location>
        <begin position="21"/>
        <end position="40"/>
    </location>
</feature>
<dbReference type="VEuPathDB" id="AmoebaDB:NAEGRDRAFT_66608"/>
<dbReference type="PANTHER" id="PTHR16305">
    <property type="entry name" value="TESTICULAR SOLUBLE ADENYLYL CYCLASE"/>
    <property type="match status" value="1"/>
</dbReference>
<protein>
    <submittedName>
        <fullName evidence="5">Uncharacterized protein FM146</fullName>
    </submittedName>
</protein>
<evidence type="ECO:0000256" key="1">
    <source>
        <dbReference type="ARBA" id="ARBA00022741"/>
    </source>
</evidence>
<evidence type="ECO:0000313" key="6">
    <source>
        <dbReference type="Proteomes" id="UP000006671"/>
    </source>
</evidence>
<dbReference type="STRING" id="5762.D2VCL0"/>
<dbReference type="GO" id="GO:0004016">
    <property type="term" value="F:adenylate cyclase activity"/>
    <property type="evidence" value="ECO:0007669"/>
    <property type="project" value="TreeGrafter"/>
</dbReference>
<dbReference type="SUPFAM" id="SSF55073">
    <property type="entry name" value="Nucleotide cyclase"/>
    <property type="match status" value="2"/>
</dbReference>
<dbReference type="GO" id="GO:0035556">
    <property type="term" value="P:intracellular signal transduction"/>
    <property type="evidence" value="ECO:0007669"/>
    <property type="project" value="InterPro"/>
</dbReference>
<dbReference type="PROSITE" id="PS50125">
    <property type="entry name" value="GUANYLATE_CYCLASE_2"/>
    <property type="match status" value="1"/>
</dbReference>
<dbReference type="OMA" id="TICYMES"/>
<dbReference type="GO" id="GO:0009190">
    <property type="term" value="P:cyclic nucleotide biosynthetic process"/>
    <property type="evidence" value="ECO:0007669"/>
    <property type="project" value="InterPro"/>
</dbReference>
<dbReference type="PANTHER" id="PTHR16305:SF28">
    <property type="entry name" value="GUANYLATE CYCLASE DOMAIN-CONTAINING PROTEIN"/>
    <property type="match status" value="1"/>
</dbReference>
<dbReference type="GO" id="GO:0005737">
    <property type="term" value="C:cytoplasm"/>
    <property type="evidence" value="ECO:0007669"/>
    <property type="project" value="TreeGrafter"/>
</dbReference>
<organism evidence="6">
    <name type="scientific">Naegleria gruberi</name>
    <name type="common">Amoeba</name>
    <dbReference type="NCBI Taxonomy" id="5762"/>
    <lineage>
        <taxon>Eukaryota</taxon>
        <taxon>Discoba</taxon>
        <taxon>Heterolobosea</taxon>
        <taxon>Tetramitia</taxon>
        <taxon>Eutetramitia</taxon>
        <taxon>Vahlkampfiidae</taxon>
        <taxon>Naegleria</taxon>
    </lineage>
</organism>
<gene>
    <name evidence="5" type="primary">FM146</name>
    <name evidence="5" type="ORF">NAEGRDRAFT_66608</name>
</gene>
<dbReference type="KEGG" id="ngr:NAEGRDRAFT_66608"/>
<sequence>MGSACSLNSSENVVSPNQQESPKDFNQHKSIRYSERRVSKDSYASSESETKVVEVRKAHSFKLPPPRVNLMGFKTIPFGNGKKTTEEVNAEIICSYLPQHLLYNLKSLYYKSNNNSNVNDRKSKALEEEMSTTMSPLSNITYETCILMIDISGFTNLTESLSKEPNGAELLTKYINQYFTTLIAFIYDAIICQFHYPRKDRTLAECVIAAVQCALRIQQTEYLKSFKVNDNISLQIHCGVSLGYVTTHHLGVNDYWLRITSGQALLEMSSALGNSLVGQVVITRPAFEKCSNYITCRKLEIKEADVPPVRNKIDAGQSEWINEVKPLTVGFLSIIDTNKYETKDDEMQVYQTYLTNVQGVLETYEGFIANMLSDEKGTILVFSFGYPVSHISDSIRAVKAGIELSGNLSQLGMKFGLGIASGKCFIGNVGSEYRKEFTIYGDKVNLAARLMKESEKNDGVVLCEEETAQMLKGIPIEPLEPIKVKGKSDLIKIWKVKDSSISSTQMYYNIKKSPSQIMTEDHSESSGKKSYSGSEHLNSLKYPIGREEIFDSICGYVNEKQQEIEQGKKTKTKIIFVKGENGVGKSDLLRRLVSELKSKLACVYNSAIEFETPFYLYLGNLKISITERFYKKNGLDLDYNDVENLYNNISREQREEIMLETFKEEKDRDNLYLLNPVVGTEFKESKDSVKLDQEERITIAADLFARLLSISWMYMGYSAQPWFLLYDDFHFTMQFDPYSRIVTKKILDLEPGITNCVLLLSCNELPDGPQMAEKRKELDEWKAKADLVIDLKEFTKSECEEYLKLYFNASKVDPKVLDIFVEKTEGNQQFLTMALHFLQENGRTYVEDGCLKFKFTTMDTIELPATMSSFFQQKIDRLDVDSQLVLKVASSIGIQFDFETLEAIFPKESNVKKDRKLSDILKNLVGSHQFLEVVEETKGKHFLACSSSKDRTFKFKSSMMLQIVYSTTPKEQKREFHMSLAKHFIKTIEQQCRRHKSRERSSWYIKEIAVHLGHYFDKIALEETLSLGSVEKEEMLHLALACVIIPKAITLLSQEQEASVFKHLCVSFNTILEKIVTLWKGEKEGNEEVKYTDLLDVTKLNVFESVLSLIDITRKRFEGITRISSTFSILGLSFLSVKILLAKSLLKFGIFIENLFDANLMPTGEEALTKAKLYCPESEKELIFSIESERWFMAFYLNKTDEAIVLSSNLINLSTEIGDTTQQMFGSVSCMMTHNTRGNFNKVILFSEDVINQYLSDPDKYHQQSINRFRKRDALLVSCTYSMRALWSVGKYESASKYYTLGSEQSRVRLHLPSYMFFYSFACYYLLISGQLDELERSANQGMSIISIFSTTVASPTQVLSAKFYLAYVQFCRELTSGINIVEKEQRLREQADHMESLFNSLHIYAPPSLIFDYAILESRVKYLEFLDSIQIGTDVPYLEHTETLFKNALASHQENLLGEILRLQSRFLLIKCSLLEASFEECYPNVEKSYSDALQFVSSQSAHGVKLRILLDMYDCYHYLISKGLKYVEDKLPDIISDMDYLMENYIEQHESIQSLNERYKIIKQ</sequence>
<dbReference type="RefSeq" id="XP_002678178.1">
    <property type="nucleotide sequence ID" value="XM_002678132.1"/>
</dbReference>
<feature type="domain" description="Guanylate cyclase" evidence="4">
    <location>
        <begin position="328"/>
        <end position="451"/>
    </location>
</feature>
<dbReference type="EMBL" id="GG738863">
    <property type="protein sequence ID" value="EFC45434.1"/>
    <property type="molecule type" value="Genomic_DNA"/>
</dbReference>
<evidence type="ECO:0000256" key="3">
    <source>
        <dbReference type="SAM" id="MobiDB-lite"/>
    </source>
</evidence>
<evidence type="ECO:0000256" key="2">
    <source>
        <dbReference type="ARBA" id="ARBA00022840"/>
    </source>
</evidence>
<feature type="compositionally biased region" description="Polar residues" evidence="3">
    <location>
        <begin position="1"/>
        <end position="20"/>
    </location>
</feature>
<dbReference type="GeneID" id="8857326"/>
<dbReference type="InterPro" id="IPR029787">
    <property type="entry name" value="Nucleotide_cyclase"/>
</dbReference>
<dbReference type="eggNOG" id="ENOG502QPPT">
    <property type="taxonomic scope" value="Eukaryota"/>
</dbReference>
<dbReference type="InterPro" id="IPR027417">
    <property type="entry name" value="P-loop_NTPase"/>
</dbReference>
<dbReference type="InParanoid" id="D2VCL0"/>
<dbReference type="GO" id="GO:0005524">
    <property type="term" value="F:ATP binding"/>
    <property type="evidence" value="ECO:0007669"/>
    <property type="project" value="UniProtKB-KW"/>
</dbReference>
<dbReference type="Pfam" id="PF00211">
    <property type="entry name" value="Guanylate_cyc"/>
    <property type="match status" value="1"/>
</dbReference>
<evidence type="ECO:0000313" key="5">
    <source>
        <dbReference type="EMBL" id="EFC45434.1"/>
    </source>
</evidence>
<proteinExistence type="predicted"/>
<keyword evidence="2" id="KW-0067">ATP-binding</keyword>
<name>D2VCL0_NAEGR</name>
<evidence type="ECO:0000259" key="4">
    <source>
        <dbReference type="PROSITE" id="PS50125"/>
    </source>
</evidence>
<dbReference type="SUPFAM" id="SSF52540">
    <property type="entry name" value="P-loop containing nucleoside triphosphate hydrolases"/>
    <property type="match status" value="1"/>
</dbReference>
<keyword evidence="1" id="KW-0547">Nucleotide-binding</keyword>
<dbReference type="Gene3D" id="3.30.70.1230">
    <property type="entry name" value="Nucleotide cyclase"/>
    <property type="match status" value="2"/>
</dbReference>
<keyword evidence="6" id="KW-1185">Reference proteome</keyword>
<reference evidence="5 6" key="1">
    <citation type="journal article" date="2010" name="Cell">
        <title>The genome of Naegleria gruberi illuminates early eukaryotic versatility.</title>
        <authorList>
            <person name="Fritz-Laylin L.K."/>
            <person name="Prochnik S.E."/>
            <person name="Ginger M.L."/>
            <person name="Dacks J.B."/>
            <person name="Carpenter M.L."/>
            <person name="Field M.C."/>
            <person name="Kuo A."/>
            <person name="Paredez A."/>
            <person name="Chapman J."/>
            <person name="Pham J."/>
            <person name="Shu S."/>
            <person name="Neupane R."/>
            <person name="Cipriano M."/>
            <person name="Mancuso J."/>
            <person name="Tu H."/>
            <person name="Salamov A."/>
            <person name="Lindquist E."/>
            <person name="Shapiro H."/>
            <person name="Lucas S."/>
            <person name="Grigoriev I.V."/>
            <person name="Cande W.Z."/>
            <person name="Fulton C."/>
            <person name="Rokhsar D.S."/>
            <person name="Dawson S.C."/>
        </authorList>
    </citation>
    <scope>NUCLEOTIDE SEQUENCE [LARGE SCALE GENOMIC DNA]</scope>
    <source>
        <strain evidence="5 6">NEG-M</strain>
    </source>
</reference>
<dbReference type="CDD" id="cd07302">
    <property type="entry name" value="CHD"/>
    <property type="match status" value="1"/>
</dbReference>
<dbReference type="Proteomes" id="UP000006671">
    <property type="component" value="Unassembled WGS sequence"/>
</dbReference>
<dbReference type="InterPro" id="IPR001054">
    <property type="entry name" value="A/G_cyclase"/>
</dbReference>
<feature type="region of interest" description="Disordered" evidence="3">
    <location>
        <begin position="1"/>
        <end position="49"/>
    </location>
</feature>